<evidence type="ECO:0000256" key="1">
    <source>
        <dbReference type="SAM" id="MobiDB-lite"/>
    </source>
</evidence>
<proteinExistence type="predicted"/>
<dbReference type="EMBL" id="PEDP01002771">
    <property type="protein sequence ID" value="POS82468.1"/>
    <property type="molecule type" value="Genomic_DNA"/>
</dbReference>
<dbReference type="OrthoDB" id="2149705at2759"/>
<name>A0A2S4PKA6_9PEZI</name>
<protein>
    <submittedName>
        <fullName evidence="2">Uncharacterized protein</fullName>
    </submittedName>
</protein>
<organism evidence="2 3">
    <name type="scientific">Erysiphe pulchra</name>
    <dbReference type="NCBI Taxonomy" id="225359"/>
    <lineage>
        <taxon>Eukaryota</taxon>
        <taxon>Fungi</taxon>
        <taxon>Dikarya</taxon>
        <taxon>Ascomycota</taxon>
        <taxon>Pezizomycotina</taxon>
        <taxon>Leotiomycetes</taxon>
        <taxon>Erysiphales</taxon>
        <taxon>Erysiphaceae</taxon>
        <taxon>Erysiphe</taxon>
    </lineage>
</organism>
<dbReference type="AlphaFoldDB" id="A0A2S4PKA6"/>
<dbReference type="Proteomes" id="UP000237438">
    <property type="component" value="Unassembled WGS sequence"/>
</dbReference>
<feature type="compositionally biased region" description="Polar residues" evidence="1">
    <location>
        <begin position="671"/>
        <end position="687"/>
    </location>
</feature>
<reference evidence="2 3" key="1">
    <citation type="submission" date="2017-10" db="EMBL/GenBank/DDBJ databases">
        <title>Development of genomic resources for the powdery mildew, Erysiphe pulchra.</title>
        <authorList>
            <person name="Wadl P.A."/>
            <person name="Mack B.M."/>
            <person name="Moore G."/>
            <person name="Beltz S.B."/>
        </authorList>
    </citation>
    <scope>NUCLEOTIDE SEQUENCE [LARGE SCALE GENOMIC DNA]</scope>
    <source>
        <strain evidence="2">Cflorida</strain>
    </source>
</reference>
<evidence type="ECO:0000313" key="3">
    <source>
        <dbReference type="Proteomes" id="UP000237438"/>
    </source>
</evidence>
<feature type="region of interest" description="Disordered" evidence="1">
    <location>
        <begin position="660"/>
        <end position="694"/>
    </location>
</feature>
<accession>A0A2S4PKA6</accession>
<gene>
    <name evidence="2" type="ORF">EPUL_006633</name>
</gene>
<comment type="caution">
    <text evidence="2">The sequence shown here is derived from an EMBL/GenBank/DDBJ whole genome shotgun (WGS) entry which is preliminary data.</text>
</comment>
<sequence>MLSSRRISAPAGRKYESAVPKRQTTLITPRKIAKKNTTYGKSSSVKKTTLTQFWDWEKIINDETVKDEENLASLMRDSIDERQARRTNKRASNLAKGNDHGNVKKRKILRNDFANEISIDTDYLPESNADGQNIEKSPRKSIGHKSLADTHSPLHKQNLDQKPVIPKAFFDSEVIDNEKELLQNEILLAEDNTSLSQINRPLFGNKSQSRLYRSFDSLSPIYNKENSNISPLPKTPKRLLALEVPSSQSPATPISHISRGSVVFCRSLTKKLNNNPIPFKLKEIQSSSPEVMDTFAPDCDFSLTDSDTPKATACNKNIRNHEIQDTFDPETYFNPKALGYSSLTKLVSPSKSVKFALLEDEEDKEIKPISIVNEESNQKSILDKINFQFKNEILDSEAESDEEVNFCEETNSKKHTTSEKIHEKIGHVEFDLEHQNLLVEKNFEQTETYYGETLGLETQLDLEKISSPYQVSKVLQKSESSSNFSEVTQKKDEALNDETQFTEYMRLSTQNLAQIAPRTSESDIFMSIDPQRVKEILNRERNHETRRYKLPPPVNRVWLYERHPVCAVKYMAEIGSLKSPGDILNEDGIGNKEFNLRKSTDSWCAYEILQIYELSDPLTLEDLKSKEWLKKAPMPMKWTKIPPAVADELVANLKNPIFNDSISPDTERPSSRITYDASTKTPSNTDKSLPLGDSNMSDLCPLRDNEKIEVDQYPLQIKSEFKKEYPSSQATTVDLSPVNTPRQQSFEIVCETPTQLEIASNTAILPSIQPIEFSRDVNHRNPAPFSMASSQLLTESQLLPDSLLNDCTLMPEPILPSSEDFVYN</sequence>
<feature type="region of interest" description="Disordered" evidence="1">
    <location>
        <begin position="128"/>
        <end position="160"/>
    </location>
</feature>
<evidence type="ECO:0000313" key="2">
    <source>
        <dbReference type="EMBL" id="POS82468.1"/>
    </source>
</evidence>
<keyword evidence="3" id="KW-1185">Reference proteome</keyword>